<evidence type="ECO:0000313" key="11">
    <source>
        <dbReference type="EMBL" id="CAE0474434.1"/>
    </source>
</evidence>
<comment type="subcellular location">
    <subcellularLocation>
        <location evidence="1">Membrane</location>
        <topology evidence="1">Multi-pass membrane protein</topology>
    </subcellularLocation>
</comment>
<dbReference type="Pfam" id="PF10457">
    <property type="entry name" value="MENTAL"/>
    <property type="match status" value="1"/>
</dbReference>
<evidence type="ECO:0000256" key="8">
    <source>
        <dbReference type="SAM" id="Phobius"/>
    </source>
</evidence>
<dbReference type="AlphaFoldDB" id="A0A7S3QE38"/>
<dbReference type="PROSITE" id="PS00211">
    <property type="entry name" value="ABC_TRANSPORTER_1"/>
    <property type="match status" value="1"/>
</dbReference>
<organism evidence="11">
    <name type="scientific">Chaetoceros debilis</name>
    <dbReference type="NCBI Taxonomy" id="122233"/>
    <lineage>
        <taxon>Eukaryota</taxon>
        <taxon>Sar</taxon>
        <taxon>Stramenopiles</taxon>
        <taxon>Ochrophyta</taxon>
        <taxon>Bacillariophyta</taxon>
        <taxon>Coscinodiscophyceae</taxon>
        <taxon>Chaetocerotophycidae</taxon>
        <taxon>Chaetocerotales</taxon>
        <taxon>Chaetocerotaceae</taxon>
        <taxon>Chaetoceros</taxon>
    </lineage>
</organism>
<dbReference type="Pfam" id="PF00005">
    <property type="entry name" value="ABC_tran"/>
    <property type="match status" value="1"/>
</dbReference>
<feature type="transmembrane region" description="Helical" evidence="8">
    <location>
        <begin position="160"/>
        <end position="184"/>
    </location>
</feature>
<keyword evidence="6 8" id="KW-0472">Membrane</keyword>
<name>A0A7S3QE38_9STRA</name>
<evidence type="ECO:0000256" key="2">
    <source>
        <dbReference type="ARBA" id="ARBA00022692"/>
    </source>
</evidence>
<feature type="region of interest" description="Disordered" evidence="7">
    <location>
        <begin position="1"/>
        <end position="31"/>
    </location>
</feature>
<dbReference type="Pfam" id="PF00664">
    <property type="entry name" value="ABC_membrane"/>
    <property type="match status" value="1"/>
</dbReference>
<dbReference type="FunFam" id="3.40.50.300:FF:000218">
    <property type="entry name" value="Multidrug ABC transporter ATP-binding protein"/>
    <property type="match status" value="1"/>
</dbReference>
<proteinExistence type="predicted"/>
<dbReference type="SMART" id="SM00382">
    <property type="entry name" value="AAA"/>
    <property type="match status" value="1"/>
</dbReference>
<keyword evidence="2 8" id="KW-0812">Transmembrane</keyword>
<evidence type="ECO:0008006" key="12">
    <source>
        <dbReference type="Google" id="ProtNLM"/>
    </source>
</evidence>
<evidence type="ECO:0000259" key="10">
    <source>
        <dbReference type="PROSITE" id="PS50929"/>
    </source>
</evidence>
<dbReference type="InterPro" id="IPR027417">
    <property type="entry name" value="P-loop_NTPase"/>
</dbReference>
<dbReference type="Gene3D" id="1.20.1560.10">
    <property type="entry name" value="ABC transporter type 1, transmembrane domain"/>
    <property type="match status" value="1"/>
</dbReference>
<dbReference type="PROSITE" id="PS50929">
    <property type="entry name" value="ABC_TM1F"/>
    <property type="match status" value="1"/>
</dbReference>
<evidence type="ECO:0000256" key="1">
    <source>
        <dbReference type="ARBA" id="ARBA00004141"/>
    </source>
</evidence>
<feature type="domain" description="ABC transporter" evidence="9">
    <location>
        <begin position="579"/>
        <end position="814"/>
    </location>
</feature>
<dbReference type="PANTHER" id="PTHR24221:SF503">
    <property type="entry name" value="MITOCHONDRIAL POTASSIUM CHANNEL ATP-BINDING SUBUNIT"/>
    <property type="match status" value="1"/>
</dbReference>
<keyword evidence="4" id="KW-0067">ATP-binding</keyword>
<dbReference type="InterPro" id="IPR039421">
    <property type="entry name" value="Type_1_exporter"/>
</dbReference>
<keyword evidence="5 8" id="KW-1133">Transmembrane helix</keyword>
<accession>A0A7S3QE38</accession>
<evidence type="ECO:0000259" key="9">
    <source>
        <dbReference type="PROSITE" id="PS50893"/>
    </source>
</evidence>
<evidence type="ECO:0000256" key="6">
    <source>
        <dbReference type="ARBA" id="ARBA00023136"/>
    </source>
</evidence>
<dbReference type="CDD" id="cd18560">
    <property type="entry name" value="ABC_6TM_ATM1_ABCB7_HMT1_ABCB6"/>
    <property type="match status" value="1"/>
</dbReference>
<dbReference type="GO" id="GO:0140359">
    <property type="term" value="F:ABC-type transporter activity"/>
    <property type="evidence" value="ECO:0007669"/>
    <property type="project" value="InterPro"/>
</dbReference>
<feature type="compositionally biased region" description="Basic and acidic residues" evidence="7">
    <location>
        <begin position="7"/>
        <end position="27"/>
    </location>
</feature>
<evidence type="ECO:0000256" key="4">
    <source>
        <dbReference type="ARBA" id="ARBA00022840"/>
    </source>
</evidence>
<gene>
    <name evidence="11" type="ORF">CDEB00056_LOCUS19287</name>
</gene>
<dbReference type="InterPro" id="IPR003439">
    <property type="entry name" value="ABC_transporter-like_ATP-bd"/>
</dbReference>
<keyword evidence="3" id="KW-0547">Nucleotide-binding</keyword>
<dbReference type="InterPro" id="IPR019498">
    <property type="entry name" value="MENTAL"/>
</dbReference>
<dbReference type="Gene3D" id="3.40.50.300">
    <property type="entry name" value="P-loop containing nucleotide triphosphate hydrolases"/>
    <property type="match status" value="1"/>
</dbReference>
<dbReference type="InterPro" id="IPR036640">
    <property type="entry name" value="ABC1_TM_sf"/>
</dbReference>
<feature type="transmembrane region" description="Helical" evidence="8">
    <location>
        <begin position="130"/>
        <end position="148"/>
    </location>
</feature>
<evidence type="ECO:0000256" key="3">
    <source>
        <dbReference type="ARBA" id="ARBA00022741"/>
    </source>
</evidence>
<dbReference type="InterPro" id="IPR017871">
    <property type="entry name" value="ABC_transporter-like_CS"/>
</dbReference>
<feature type="domain" description="ABC transmembrane type-1" evidence="10">
    <location>
        <begin position="241"/>
        <end position="524"/>
    </location>
</feature>
<evidence type="ECO:0000256" key="5">
    <source>
        <dbReference type="ARBA" id="ARBA00022989"/>
    </source>
</evidence>
<dbReference type="PANTHER" id="PTHR24221">
    <property type="entry name" value="ATP-BINDING CASSETTE SUB-FAMILY B"/>
    <property type="match status" value="1"/>
</dbReference>
<dbReference type="InterPro" id="IPR011527">
    <property type="entry name" value="ABC1_TM_dom"/>
</dbReference>
<feature type="transmembrane region" description="Helical" evidence="8">
    <location>
        <begin position="350"/>
        <end position="373"/>
    </location>
</feature>
<sequence>MTGTRGGLREPLIDRTTNRNTETRDLENGTVQSADNADVDVDADADAEIPLIKRPYRIAATVVASADLIGTLAFAWYLEGWKCVWPFYSHSSTKYTLNNSIVDIVWIGVARSVSILIQSSTCVSLRASKIVGYTSLSSLLFLIVKLCYSTGLRSETDDKMLLLLFISFTCCFAECILQFLIGIYSADDLSTTVAPTASQAAEGIATSDAKSISLWKLLLVLKPYFWPEGLINRGCVFLTWVFLICSKAANILAPLCIAKATDILSSGNDDDSRREVTKYIIFYALLLLSNKVFKEAQALAYVRVKLIAGVQLKEQVFSHILGLSMDWHQRKSTGTVVTAMQRGINASNMVVQYIFLYLLPTLLEACVVTLVFVKEFDAPLLAAVAICGCTIYICCTVELTIYRMQFRKRMNKADNDASHKVMDALLNIETVKYFTAEEHEVHRYRESVETFKDQAGKIQISLSTLNTSQQIVLNCTLVAALLVAANEYNQGEFSVGQFVAVNVYVLQLFAPLNFLGSIYSMAVGSYVDLQNLCNIMAEKPDIQDKEDAQNLVVRPTPPSITSDLMPTDNNNTTPSALGIEFRDVVFAYPSRKEVTVLKGISFTVALGSTTAIVGATGSGKTTLLALLLRFYETDQGEVIVGNKNVLDLTQKSLRGHIGVVPQDHALFNDTLKYNIVYGARGADDASVQTAVQGAQLSDFIGSLPDGLETLVGERGQQISGGQKQRIAIARVLMKDCPIVVLDEATSSLDSRTEEQIQASLESLRGRTKLVIAHRLSTIQQADQIIVMSSGEILESGSHEELLALGKWHEQCYASLWDKQKKVE</sequence>
<dbReference type="GO" id="GO:0005524">
    <property type="term" value="F:ATP binding"/>
    <property type="evidence" value="ECO:0007669"/>
    <property type="project" value="UniProtKB-KW"/>
</dbReference>
<dbReference type="PROSITE" id="PS50893">
    <property type="entry name" value="ABC_TRANSPORTER_2"/>
    <property type="match status" value="1"/>
</dbReference>
<protein>
    <recommendedName>
        <fullName evidence="12">ABC transporter</fullName>
    </recommendedName>
</protein>
<reference evidence="11" key="1">
    <citation type="submission" date="2021-01" db="EMBL/GenBank/DDBJ databases">
        <authorList>
            <person name="Corre E."/>
            <person name="Pelletier E."/>
            <person name="Niang G."/>
            <person name="Scheremetjew M."/>
            <person name="Finn R."/>
            <person name="Kale V."/>
            <person name="Holt S."/>
            <person name="Cochrane G."/>
            <person name="Meng A."/>
            <person name="Brown T."/>
            <person name="Cohen L."/>
        </authorList>
    </citation>
    <scope>NUCLEOTIDE SEQUENCE</scope>
    <source>
        <strain evidence="11">MM31A-1</strain>
    </source>
</reference>
<dbReference type="InterPro" id="IPR003593">
    <property type="entry name" value="AAA+_ATPase"/>
</dbReference>
<feature type="transmembrane region" description="Helical" evidence="8">
    <location>
        <begin position="58"/>
        <end position="78"/>
    </location>
</feature>
<dbReference type="EMBL" id="HBIO01025109">
    <property type="protein sequence ID" value="CAE0474434.1"/>
    <property type="molecule type" value="Transcribed_RNA"/>
</dbReference>
<dbReference type="SUPFAM" id="SSF52540">
    <property type="entry name" value="P-loop containing nucleoside triphosphate hydrolases"/>
    <property type="match status" value="1"/>
</dbReference>
<dbReference type="GO" id="GO:0016020">
    <property type="term" value="C:membrane"/>
    <property type="evidence" value="ECO:0007669"/>
    <property type="project" value="UniProtKB-SubCell"/>
</dbReference>
<dbReference type="SUPFAM" id="SSF90123">
    <property type="entry name" value="ABC transporter transmembrane region"/>
    <property type="match status" value="1"/>
</dbReference>
<dbReference type="GO" id="GO:0016887">
    <property type="term" value="F:ATP hydrolysis activity"/>
    <property type="evidence" value="ECO:0007669"/>
    <property type="project" value="InterPro"/>
</dbReference>
<feature type="transmembrane region" description="Helical" evidence="8">
    <location>
        <begin position="379"/>
        <end position="402"/>
    </location>
</feature>
<evidence type="ECO:0000256" key="7">
    <source>
        <dbReference type="SAM" id="MobiDB-lite"/>
    </source>
</evidence>